<keyword evidence="3" id="KW-1185">Reference proteome</keyword>
<keyword evidence="1" id="KW-1133">Transmembrane helix</keyword>
<proteinExistence type="predicted"/>
<evidence type="ECO:0000313" key="3">
    <source>
        <dbReference type="Proteomes" id="UP000252477"/>
    </source>
</evidence>
<reference evidence="2 3" key="1">
    <citation type="submission" date="2018-05" db="EMBL/GenBank/DDBJ databases">
        <title>Annotation of the Mycoplasma phocidae genome.</title>
        <authorList>
            <person name="Brown D.R."/>
            <person name="Kutish G.F."/>
            <person name="Frasca S.Jr."/>
        </authorList>
    </citation>
    <scope>NUCLEOTIDE SEQUENCE [LARGE SCALE GENOMIC DNA]</scope>
    <source>
        <strain evidence="2 3">105</strain>
    </source>
</reference>
<organism evidence="2 3">
    <name type="scientific">[Mycoplasma] phocae</name>
    <dbReference type="NCBI Taxonomy" id="142651"/>
    <lineage>
        <taxon>Bacteria</taxon>
        <taxon>Bacillati</taxon>
        <taxon>Mycoplasmatota</taxon>
        <taxon>Mycoplasmoidales</taxon>
        <taxon>Metamycoplasmataceae</taxon>
        <taxon>Metamycoplasma</taxon>
    </lineage>
</organism>
<gene>
    <name evidence="2" type="ORF">DA803_01855</name>
</gene>
<sequence length="223" mass="26133">MDVENTKNSKKINLKNHFLNFLGFFVVISFLLIGVILILAANDIFGKVSRGGKIASYIFGIIFLILFIFIIIKIVLILKAEDKYQKQAIDGDKLFADLSPSSEQVEFHEQFSENYPKLRLSRNTFLGFLYNFEKKSFKRDDIDIKSLDVILLTEEMIIKTTEEYGYFDVYLSIELMKSMNKKLVWKGDFKKYKVYFEFLRKIIRSTDEYIRLTFVSKANNNLA</sequence>
<name>A0A2Z5IQ46_9BACT</name>
<dbReference type="Proteomes" id="UP000252477">
    <property type="component" value="Chromosome"/>
</dbReference>
<protein>
    <submittedName>
        <fullName evidence="2">Uncharacterized protein</fullName>
    </submittedName>
</protein>
<dbReference type="OrthoDB" id="398409at2"/>
<dbReference type="AlphaFoldDB" id="A0A2Z5IQ46"/>
<keyword evidence="1" id="KW-0472">Membrane</keyword>
<keyword evidence="1" id="KW-0812">Transmembrane</keyword>
<evidence type="ECO:0000313" key="2">
    <source>
        <dbReference type="EMBL" id="AXE60829.1"/>
    </source>
</evidence>
<feature type="transmembrane region" description="Helical" evidence="1">
    <location>
        <begin position="54"/>
        <end position="78"/>
    </location>
</feature>
<evidence type="ECO:0000256" key="1">
    <source>
        <dbReference type="SAM" id="Phobius"/>
    </source>
</evidence>
<dbReference type="KEGG" id="mpho:DA803_01855"/>
<feature type="transmembrane region" description="Helical" evidence="1">
    <location>
        <begin position="21"/>
        <end position="42"/>
    </location>
</feature>
<accession>A0A2Z5IQ46</accession>
<dbReference type="RefSeq" id="WP_114190935.1">
    <property type="nucleotide sequence ID" value="NZ_CP029295.1"/>
</dbReference>
<dbReference type="EMBL" id="CP029295">
    <property type="protein sequence ID" value="AXE60829.1"/>
    <property type="molecule type" value="Genomic_DNA"/>
</dbReference>